<dbReference type="EMBL" id="JAAHTE010000772">
    <property type="protein sequence ID" value="NEU03067.1"/>
    <property type="molecule type" value="Genomic_DNA"/>
</dbReference>
<reference evidence="1" key="1">
    <citation type="submission" date="2020-02" db="EMBL/GenBank/DDBJ databases">
        <title>Investigating the Use of Bacteriophages as New Decolonization Strategy for Intestinal Carriage of CTX-M-15-producing ST131 Escherichia coli: an In Vitro Continuous Culture System Model.</title>
        <authorList>
            <person name="Bernasconi O.J."/>
            <person name="Campos-Madueno E.I."/>
            <person name="Dona V."/>
            <person name="Perreten V."/>
            <person name="Carattoli A."/>
            <person name="Endimiani A."/>
        </authorList>
    </citation>
    <scope>NUCLEOTIDE SEQUENCE</scope>
    <source>
        <strain evidence="1">4901.28</strain>
    </source>
</reference>
<name>A0A6D1ACW3_ECOLX</name>
<sequence length="85" mass="10143">KSKLLYLDSAEIQKLINKFKTELKIFIDNSIINHSSLPKFDNPYKIYQEIEDNFDFNLDFYIELSSNREKDIKKNIANNLKIIKD</sequence>
<proteinExistence type="predicted"/>
<feature type="non-terminal residue" evidence="1">
    <location>
        <position position="1"/>
    </location>
</feature>
<evidence type="ECO:0000313" key="1">
    <source>
        <dbReference type="EMBL" id="NEU03067.1"/>
    </source>
</evidence>
<feature type="non-terminal residue" evidence="1">
    <location>
        <position position="85"/>
    </location>
</feature>
<comment type="caution">
    <text evidence="1">The sequence shown here is derived from an EMBL/GenBank/DDBJ whole genome shotgun (WGS) entry which is preliminary data.</text>
</comment>
<accession>A0A6D1ACW3</accession>
<organism evidence="1">
    <name type="scientific">Escherichia coli</name>
    <dbReference type="NCBI Taxonomy" id="562"/>
    <lineage>
        <taxon>Bacteria</taxon>
        <taxon>Pseudomonadati</taxon>
        <taxon>Pseudomonadota</taxon>
        <taxon>Gammaproteobacteria</taxon>
        <taxon>Enterobacterales</taxon>
        <taxon>Enterobacteriaceae</taxon>
        <taxon>Escherichia</taxon>
    </lineage>
</organism>
<gene>
    <name evidence="1" type="ORF">G3563_29425</name>
</gene>
<protein>
    <submittedName>
        <fullName evidence="1">Uncharacterized protein</fullName>
    </submittedName>
</protein>
<dbReference type="AlphaFoldDB" id="A0A6D1ACW3"/>